<comment type="similarity">
    <text evidence="1">Belongs to the helicase family. RecQ subfamily.</text>
</comment>
<dbReference type="SMART" id="SM00490">
    <property type="entry name" value="HELICc"/>
    <property type="match status" value="1"/>
</dbReference>
<keyword evidence="4" id="KW-0378">Hydrolase</keyword>
<dbReference type="Gene3D" id="1.10.10.10">
    <property type="entry name" value="Winged helix-like DNA-binding domain superfamily/Winged helix DNA-binding domain"/>
    <property type="match status" value="1"/>
</dbReference>
<dbReference type="CDD" id="cd18794">
    <property type="entry name" value="SF2_C_RecQ"/>
    <property type="match status" value="1"/>
</dbReference>
<keyword evidence="16" id="KW-1185">Reference proteome</keyword>
<keyword evidence="3" id="KW-0547">Nucleotide-binding</keyword>
<dbReference type="OrthoDB" id="9763310at2"/>
<evidence type="ECO:0000256" key="12">
    <source>
        <dbReference type="ARBA" id="ARBA00044550"/>
    </source>
</evidence>
<comment type="caution">
    <text evidence="15">The sequence shown here is derived from an EMBL/GenBank/DDBJ whole genome shotgun (WGS) entry which is preliminary data.</text>
</comment>
<keyword evidence="2" id="KW-0479">Metal-binding</keyword>
<dbReference type="AlphaFoldDB" id="A0A3M9NHJ7"/>
<sequence>MLTPSQVLQKYWGYDSFRPLQAEIIHSVLQGNDTLAMLPTGGGKSVCFQVPSMLQEGVCIVISPLIALMKDQVFHLKQKGISALSIYSGMKFHEVEKTLKNAAYGNFKFLYVSPERLETELFLEYLPLIKVSLIAVDEAHCISQWGYDFRPPYLRIAAIRENFKDVPFLALTASATRDVQSDICEKLQFKKSFKIFQQSFERPNLSYSAFELYSKENKLLHILNKVSGSGIVYCRTRKHTKQISDLLNLNGINSGFYHAGLTAEERNSKQEDWINGKMRIISCTNAFGMGIDKPDVRVVIHFDVPDALENYYQEAGRAGRDGKKAYAVLLYSGNELLALKQQVETRFPANEVIKNIYRDLCSFLQIPANSGEGMYYEFDINTFSKNFKLNAITVNNVLKILEQEELITYSEQFFMPSTVEFCVTKDQLNDFESAQPEYAEIVKSLLRSYDGIFDFPAFINEKELSGLAGMNKKLLLQNLNGLAAFGIIKYTPQKEKPQIYFLKNRVRTDELFINQKNVRQRKEAYEKRLQAMIRFCKLSDECRSAAIGHYFNGEYLRPCGICDNCLRENNSALSQEEFNAISSEIKNTMKEKAVTLQEIFNILTSVKRDKIRTVLKFLREEEAVTVDQEGSIKLAGK</sequence>
<dbReference type="Pfam" id="PF00270">
    <property type="entry name" value="DEAD"/>
    <property type="match status" value="1"/>
</dbReference>
<dbReference type="GO" id="GO:0046872">
    <property type="term" value="F:metal ion binding"/>
    <property type="evidence" value="ECO:0007669"/>
    <property type="project" value="UniProtKB-KW"/>
</dbReference>
<proteinExistence type="inferred from homology"/>
<keyword evidence="6" id="KW-0067">ATP-binding</keyword>
<dbReference type="PANTHER" id="PTHR13710">
    <property type="entry name" value="DNA HELICASE RECQ FAMILY MEMBER"/>
    <property type="match status" value="1"/>
</dbReference>
<evidence type="ECO:0000259" key="14">
    <source>
        <dbReference type="PROSITE" id="PS51194"/>
    </source>
</evidence>
<dbReference type="PROSITE" id="PS51194">
    <property type="entry name" value="HELICASE_CTER"/>
    <property type="match status" value="1"/>
</dbReference>
<comment type="catalytic activity">
    <reaction evidence="9">
        <text>Couples ATP hydrolysis with the unwinding of duplex DNA by translocating in the 3'-5' direction.</text>
        <dbReference type="EC" id="5.6.2.4"/>
    </reaction>
</comment>
<dbReference type="FunFam" id="3.40.50.300:FF:001389">
    <property type="entry name" value="ATP-dependent DNA helicase RecQ"/>
    <property type="match status" value="1"/>
</dbReference>
<evidence type="ECO:0000256" key="5">
    <source>
        <dbReference type="ARBA" id="ARBA00022806"/>
    </source>
</evidence>
<feature type="domain" description="Helicase C-terminal" evidence="14">
    <location>
        <begin position="218"/>
        <end position="364"/>
    </location>
</feature>
<keyword evidence="8" id="KW-0413">Isomerase</keyword>
<dbReference type="SUPFAM" id="SSF52540">
    <property type="entry name" value="P-loop containing nucleoside triphosphate hydrolases"/>
    <property type="match status" value="1"/>
</dbReference>
<dbReference type="Proteomes" id="UP000267223">
    <property type="component" value="Unassembled WGS sequence"/>
</dbReference>
<dbReference type="InterPro" id="IPR004589">
    <property type="entry name" value="DNA_helicase_ATP-dep_RecQ"/>
</dbReference>
<protein>
    <recommendedName>
        <fullName evidence="11">ATP-dependent DNA helicase RecQ</fullName>
        <ecNumber evidence="10">5.6.2.4</ecNumber>
    </recommendedName>
    <alternativeName>
        <fullName evidence="12">DNA 3'-5' helicase RecQ</fullName>
    </alternativeName>
</protein>
<dbReference type="InterPro" id="IPR011545">
    <property type="entry name" value="DEAD/DEAH_box_helicase_dom"/>
</dbReference>
<evidence type="ECO:0000256" key="9">
    <source>
        <dbReference type="ARBA" id="ARBA00034617"/>
    </source>
</evidence>
<dbReference type="GO" id="GO:0043138">
    <property type="term" value="F:3'-5' DNA helicase activity"/>
    <property type="evidence" value="ECO:0007669"/>
    <property type="project" value="UniProtKB-EC"/>
</dbReference>
<dbReference type="Pfam" id="PF16124">
    <property type="entry name" value="RecQ_Zn_bind"/>
    <property type="match status" value="1"/>
</dbReference>
<organism evidence="15 16">
    <name type="scientific">Hanamia caeni</name>
    <dbReference type="NCBI Taxonomy" id="2294116"/>
    <lineage>
        <taxon>Bacteria</taxon>
        <taxon>Pseudomonadati</taxon>
        <taxon>Bacteroidota</taxon>
        <taxon>Chitinophagia</taxon>
        <taxon>Chitinophagales</taxon>
        <taxon>Chitinophagaceae</taxon>
        <taxon>Hanamia</taxon>
    </lineage>
</organism>
<evidence type="ECO:0000259" key="13">
    <source>
        <dbReference type="PROSITE" id="PS51192"/>
    </source>
</evidence>
<name>A0A3M9NHJ7_9BACT</name>
<evidence type="ECO:0000256" key="8">
    <source>
        <dbReference type="ARBA" id="ARBA00023235"/>
    </source>
</evidence>
<evidence type="ECO:0000256" key="6">
    <source>
        <dbReference type="ARBA" id="ARBA00022840"/>
    </source>
</evidence>
<dbReference type="GO" id="GO:0016787">
    <property type="term" value="F:hydrolase activity"/>
    <property type="evidence" value="ECO:0007669"/>
    <property type="project" value="UniProtKB-KW"/>
</dbReference>
<dbReference type="InterPro" id="IPR014001">
    <property type="entry name" value="Helicase_ATP-bd"/>
</dbReference>
<dbReference type="GO" id="GO:0005737">
    <property type="term" value="C:cytoplasm"/>
    <property type="evidence" value="ECO:0007669"/>
    <property type="project" value="TreeGrafter"/>
</dbReference>
<dbReference type="InterPro" id="IPR032284">
    <property type="entry name" value="RecQ_Zn-bd"/>
</dbReference>
<evidence type="ECO:0000256" key="1">
    <source>
        <dbReference type="ARBA" id="ARBA00005446"/>
    </source>
</evidence>
<dbReference type="SMART" id="SM00487">
    <property type="entry name" value="DEXDc"/>
    <property type="match status" value="1"/>
</dbReference>
<dbReference type="InterPro" id="IPR001650">
    <property type="entry name" value="Helicase_C-like"/>
</dbReference>
<dbReference type="GO" id="GO:0043590">
    <property type="term" value="C:bacterial nucleoid"/>
    <property type="evidence" value="ECO:0007669"/>
    <property type="project" value="TreeGrafter"/>
</dbReference>
<dbReference type="GO" id="GO:0006281">
    <property type="term" value="P:DNA repair"/>
    <property type="evidence" value="ECO:0007669"/>
    <property type="project" value="TreeGrafter"/>
</dbReference>
<gene>
    <name evidence="15" type="ORF">EFY79_07560</name>
</gene>
<evidence type="ECO:0000256" key="11">
    <source>
        <dbReference type="ARBA" id="ARBA00044535"/>
    </source>
</evidence>
<dbReference type="CDD" id="cd17920">
    <property type="entry name" value="DEXHc_RecQ"/>
    <property type="match status" value="1"/>
</dbReference>
<evidence type="ECO:0000256" key="4">
    <source>
        <dbReference type="ARBA" id="ARBA00022801"/>
    </source>
</evidence>
<accession>A0A3M9NHJ7</accession>
<evidence type="ECO:0000313" key="15">
    <source>
        <dbReference type="EMBL" id="RNI37250.1"/>
    </source>
</evidence>
<keyword evidence="5 15" id="KW-0347">Helicase</keyword>
<dbReference type="Gene3D" id="3.40.50.300">
    <property type="entry name" value="P-loop containing nucleotide triphosphate hydrolases"/>
    <property type="match status" value="2"/>
</dbReference>
<evidence type="ECO:0000313" key="16">
    <source>
        <dbReference type="Proteomes" id="UP000267223"/>
    </source>
</evidence>
<dbReference type="Pfam" id="PF00271">
    <property type="entry name" value="Helicase_C"/>
    <property type="match status" value="1"/>
</dbReference>
<dbReference type="GO" id="GO:0006310">
    <property type="term" value="P:DNA recombination"/>
    <property type="evidence" value="ECO:0007669"/>
    <property type="project" value="InterPro"/>
</dbReference>
<dbReference type="EC" id="5.6.2.4" evidence="10"/>
<reference evidence="15 16" key="1">
    <citation type="submission" date="2018-11" db="EMBL/GenBank/DDBJ databases">
        <title>Draft genome sequence of Ferruginibacter sp. BO-59.</title>
        <authorList>
            <person name="Im W.T."/>
        </authorList>
    </citation>
    <scope>NUCLEOTIDE SEQUENCE [LARGE SCALE GENOMIC DNA]</scope>
    <source>
        <strain evidence="15 16">BO-59</strain>
    </source>
</reference>
<keyword evidence="7" id="KW-0238">DNA-binding</keyword>
<dbReference type="GO" id="GO:0005524">
    <property type="term" value="F:ATP binding"/>
    <property type="evidence" value="ECO:0007669"/>
    <property type="project" value="UniProtKB-KW"/>
</dbReference>
<dbReference type="InterPro" id="IPR027417">
    <property type="entry name" value="P-loop_NTPase"/>
</dbReference>
<evidence type="ECO:0000256" key="3">
    <source>
        <dbReference type="ARBA" id="ARBA00022741"/>
    </source>
</evidence>
<evidence type="ECO:0000256" key="10">
    <source>
        <dbReference type="ARBA" id="ARBA00034808"/>
    </source>
</evidence>
<dbReference type="InterPro" id="IPR036388">
    <property type="entry name" value="WH-like_DNA-bd_sf"/>
</dbReference>
<feature type="domain" description="Helicase ATP-binding" evidence="13">
    <location>
        <begin position="25"/>
        <end position="193"/>
    </location>
</feature>
<dbReference type="PANTHER" id="PTHR13710:SF105">
    <property type="entry name" value="ATP-DEPENDENT DNA HELICASE Q1"/>
    <property type="match status" value="1"/>
</dbReference>
<dbReference type="PROSITE" id="PS51192">
    <property type="entry name" value="HELICASE_ATP_BIND_1"/>
    <property type="match status" value="1"/>
</dbReference>
<dbReference type="NCBIfam" id="TIGR00614">
    <property type="entry name" value="recQ_fam"/>
    <property type="match status" value="1"/>
</dbReference>
<dbReference type="GO" id="GO:0030894">
    <property type="term" value="C:replisome"/>
    <property type="evidence" value="ECO:0007669"/>
    <property type="project" value="TreeGrafter"/>
</dbReference>
<evidence type="ECO:0000256" key="7">
    <source>
        <dbReference type="ARBA" id="ARBA00023125"/>
    </source>
</evidence>
<dbReference type="GO" id="GO:0003677">
    <property type="term" value="F:DNA binding"/>
    <property type="evidence" value="ECO:0007669"/>
    <property type="project" value="UniProtKB-KW"/>
</dbReference>
<evidence type="ECO:0000256" key="2">
    <source>
        <dbReference type="ARBA" id="ARBA00022723"/>
    </source>
</evidence>
<dbReference type="EMBL" id="RJJR01000005">
    <property type="protein sequence ID" value="RNI37250.1"/>
    <property type="molecule type" value="Genomic_DNA"/>
</dbReference>
<dbReference type="GO" id="GO:0009378">
    <property type="term" value="F:four-way junction helicase activity"/>
    <property type="evidence" value="ECO:0007669"/>
    <property type="project" value="TreeGrafter"/>
</dbReference>